<dbReference type="EMBL" id="CADCTG010000124">
    <property type="protein sequence ID" value="CAA9235264.1"/>
    <property type="molecule type" value="Genomic_DNA"/>
</dbReference>
<feature type="region of interest" description="Disordered" evidence="1">
    <location>
        <begin position="1"/>
        <end position="90"/>
    </location>
</feature>
<accession>A0A6J4HZ58</accession>
<feature type="compositionally biased region" description="Basic residues" evidence="1">
    <location>
        <begin position="55"/>
        <end position="78"/>
    </location>
</feature>
<organism evidence="2">
    <name type="scientific">uncultured Acetobacteraceae bacterium</name>
    <dbReference type="NCBI Taxonomy" id="169975"/>
    <lineage>
        <taxon>Bacteria</taxon>
        <taxon>Pseudomonadati</taxon>
        <taxon>Pseudomonadota</taxon>
        <taxon>Alphaproteobacteria</taxon>
        <taxon>Acetobacterales</taxon>
        <taxon>Acetobacteraceae</taxon>
        <taxon>environmental samples</taxon>
    </lineage>
</organism>
<feature type="non-terminal residue" evidence="2">
    <location>
        <position position="1"/>
    </location>
</feature>
<feature type="non-terminal residue" evidence="2">
    <location>
        <position position="90"/>
    </location>
</feature>
<protein>
    <submittedName>
        <fullName evidence="2">Uncharacterized protein</fullName>
    </submittedName>
</protein>
<proteinExistence type="predicted"/>
<feature type="compositionally biased region" description="Basic residues" evidence="1">
    <location>
        <begin position="1"/>
        <end position="16"/>
    </location>
</feature>
<name>A0A6J4HZ58_9PROT</name>
<reference evidence="2" key="1">
    <citation type="submission" date="2020-02" db="EMBL/GenBank/DDBJ databases">
        <authorList>
            <person name="Meier V. D."/>
        </authorList>
    </citation>
    <scope>NUCLEOTIDE SEQUENCE</scope>
    <source>
        <strain evidence="2">AVDCRST_MAG08</strain>
    </source>
</reference>
<evidence type="ECO:0000256" key="1">
    <source>
        <dbReference type="SAM" id="MobiDB-lite"/>
    </source>
</evidence>
<sequence length="90" mass="10323">GAAVRRHGRPAARRPRPAFPQGGRLQRRADRPVGRGLPRRPREQQRFRGDLGRLARARQPHAGRRALGRADHRHRPRQRAFQQPLAAARL</sequence>
<evidence type="ECO:0000313" key="2">
    <source>
        <dbReference type="EMBL" id="CAA9235264.1"/>
    </source>
</evidence>
<gene>
    <name evidence="2" type="ORF">AVDCRST_MAG08-1333</name>
</gene>
<dbReference type="AlphaFoldDB" id="A0A6J4HZ58"/>
<feature type="compositionally biased region" description="Basic and acidic residues" evidence="1">
    <location>
        <begin position="40"/>
        <end position="53"/>
    </location>
</feature>